<evidence type="ECO:0000313" key="4">
    <source>
        <dbReference type="Proteomes" id="UP000249390"/>
    </source>
</evidence>
<dbReference type="AlphaFoldDB" id="A0A328DGD6"/>
<protein>
    <recommendedName>
        <fullName evidence="5">Protein kinase domain-containing protein</fullName>
    </recommendedName>
</protein>
<evidence type="ECO:0000313" key="3">
    <source>
        <dbReference type="EMBL" id="RAL44865.1"/>
    </source>
</evidence>
<dbReference type="Gene3D" id="3.30.499.10">
    <property type="entry name" value="Aconitase, domain 3"/>
    <property type="match status" value="1"/>
</dbReference>
<keyword evidence="4" id="KW-1185">Reference proteome</keyword>
<reference evidence="3 4" key="1">
    <citation type="submission" date="2018-06" db="EMBL/GenBank/DDBJ databases">
        <title>The Genome of Cuscuta australis (Dodder) Provides Insight into the Evolution of Plant Parasitism.</title>
        <authorList>
            <person name="Liu H."/>
        </authorList>
    </citation>
    <scope>NUCLEOTIDE SEQUENCE [LARGE SCALE GENOMIC DNA]</scope>
    <source>
        <strain evidence="4">cv. Yunnan</strain>
        <tissue evidence="3">Vines</tissue>
    </source>
</reference>
<evidence type="ECO:0000256" key="1">
    <source>
        <dbReference type="ARBA" id="ARBA00023004"/>
    </source>
</evidence>
<dbReference type="PANTHER" id="PTHR27006">
    <property type="entry name" value="PROMASTIGOTE SURFACE ANTIGEN PROTEIN PSA"/>
    <property type="match status" value="1"/>
</dbReference>
<gene>
    <name evidence="3" type="ORF">DM860_003624</name>
</gene>
<feature type="region of interest" description="Disordered" evidence="2">
    <location>
        <begin position="507"/>
        <end position="531"/>
    </location>
</feature>
<dbReference type="Proteomes" id="UP000249390">
    <property type="component" value="Unassembled WGS sequence"/>
</dbReference>
<sequence>MAEAASLLLPQLLPDLIVVPLTNTSQLGGNDSGLPDESLVTRPAAALLIQVRQLFVDQRGWWKQEKIFLEDGYCCNYSCTWWDYTCNCNLMSFEIELLAKREYEMQPLSAADPIDISSMSSWYDFDTIKVITNDFACEIGSGGFGCVYKLYKIGLELDLQFLEQLDCRALEIVEQVLGQSYKAEEVIAWIHVGLLSVQHDVDKRPTMQEILFMVTNYSNRLDTVPVRYRSGNGTAGTIYRHRRKVRNTGAGNRYRNRPNRYRYRFQNFRPGTAGTGTVPVPCIVFFSSLQLCNPATCPAVQRSNPSSPIVQQGFYWNQWLPQASAQVKKWMVLGASKQQLLAHLYVFYLLDFYIVLNSLKGLTIGDGETMPGLGVSNPSTRPSSAMVRKPGLCHGMVFWIDWVMDAGDSIVVSTGPDKLPYSIRIFLESTIRNCDNFQVTKEDVKKIIDLKRGMGRVLSFLSYVKKDITKVLEQERIDTEVNKRVSEINETYEARIRALEERLASLPRSERASGNSSQKVHFTSKEHSPLE</sequence>
<accession>A0A328DGD6</accession>
<name>A0A328DGD6_9ASTE</name>
<feature type="compositionally biased region" description="Polar residues" evidence="2">
    <location>
        <begin position="512"/>
        <end position="521"/>
    </location>
</feature>
<dbReference type="PANTHER" id="PTHR27006:SF606">
    <property type="entry name" value="INTERLEUKIN-1 RECEPTOR-ASSOCIATED KINASE 4"/>
    <property type="match status" value="1"/>
</dbReference>
<dbReference type="EMBL" id="NQVE01000142">
    <property type="protein sequence ID" value="RAL44865.1"/>
    <property type="molecule type" value="Genomic_DNA"/>
</dbReference>
<organism evidence="3 4">
    <name type="scientific">Cuscuta australis</name>
    <dbReference type="NCBI Taxonomy" id="267555"/>
    <lineage>
        <taxon>Eukaryota</taxon>
        <taxon>Viridiplantae</taxon>
        <taxon>Streptophyta</taxon>
        <taxon>Embryophyta</taxon>
        <taxon>Tracheophyta</taxon>
        <taxon>Spermatophyta</taxon>
        <taxon>Magnoliopsida</taxon>
        <taxon>eudicotyledons</taxon>
        <taxon>Gunneridae</taxon>
        <taxon>Pentapetalae</taxon>
        <taxon>asterids</taxon>
        <taxon>lamiids</taxon>
        <taxon>Solanales</taxon>
        <taxon>Convolvulaceae</taxon>
        <taxon>Cuscuteae</taxon>
        <taxon>Cuscuta</taxon>
        <taxon>Cuscuta subgen. Grammica</taxon>
        <taxon>Cuscuta sect. Cleistogrammica</taxon>
    </lineage>
</organism>
<evidence type="ECO:0008006" key="5">
    <source>
        <dbReference type="Google" id="ProtNLM"/>
    </source>
</evidence>
<evidence type="ECO:0000256" key="2">
    <source>
        <dbReference type="SAM" id="MobiDB-lite"/>
    </source>
</evidence>
<comment type="caution">
    <text evidence="3">The sequence shown here is derived from an EMBL/GenBank/DDBJ whole genome shotgun (WGS) entry which is preliminary data.</text>
</comment>
<proteinExistence type="predicted"/>
<keyword evidence="1" id="KW-0408">Iron</keyword>
<dbReference type="InterPro" id="IPR015931">
    <property type="entry name" value="Acnase/IPM_dHydase_lsu_aba_1/3"/>
</dbReference>